<keyword evidence="1" id="KW-1133">Transmembrane helix</keyword>
<proteinExistence type="predicted"/>
<sequence length="82" mass="9385">MYNIIVYIACMINFGLIIVPLLTTNDADFVWTSSSLIYMILLTLLILIVYIKTKDSLQLTIFILSVALILLYCAPLLFIYVF</sequence>
<organism evidence="2 3">
    <name type="scientific">Staphylococcus aureus subsp. aureus MN8</name>
    <dbReference type="NCBI Taxonomy" id="548470"/>
    <lineage>
        <taxon>Bacteria</taxon>
        <taxon>Bacillati</taxon>
        <taxon>Bacillota</taxon>
        <taxon>Bacilli</taxon>
        <taxon>Bacillales</taxon>
        <taxon>Staphylococcaceae</taxon>
        <taxon>Staphylococcus</taxon>
    </lineage>
</organism>
<keyword evidence="1" id="KW-0472">Membrane</keyword>
<comment type="caution">
    <text evidence="2">The sequence shown here is derived from an EMBL/GenBank/DDBJ whole genome shotgun (WGS) entry which is preliminary data.</text>
</comment>
<evidence type="ECO:0000313" key="2">
    <source>
        <dbReference type="EMBL" id="EFH95000.1"/>
    </source>
</evidence>
<keyword evidence="1" id="KW-0812">Transmembrane</keyword>
<accession>A0A0E1X8T5</accession>
<protein>
    <submittedName>
        <fullName evidence="2">Uncharacterized protein</fullName>
    </submittedName>
</protein>
<feature type="transmembrane region" description="Helical" evidence="1">
    <location>
        <begin position="61"/>
        <end position="81"/>
    </location>
</feature>
<feature type="transmembrane region" description="Helical" evidence="1">
    <location>
        <begin position="29"/>
        <end position="49"/>
    </location>
</feature>
<reference evidence="2 3" key="1">
    <citation type="submission" date="2010-05" db="EMBL/GenBank/DDBJ databases">
        <authorList>
            <person name="Muzny D."/>
            <person name="Qin X."/>
            <person name="Buhay C."/>
            <person name="Dugan-Rocha S."/>
            <person name="Ding Y."/>
            <person name="Chen G."/>
            <person name="Hawes A."/>
            <person name="Holder M."/>
            <person name="Jhangiani S."/>
            <person name="Johnson A."/>
            <person name="Khan Z."/>
            <person name="Li Z."/>
            <person name="Liu W."/>
            <person name="Liu X."/>
            <person name="Perez L."/>
            <person name="Shen H."/>
            <person name="Wang Q."/>
            <person name="Watt J."/>
            <person name="Xi L."/>
            <person name="Xin Y."/>
            <person name="Zhou J."/>
            <person name="Deng J."/>
            <person name="Jiang H."/>
            <person name="Liu Y."/>
            <person name="Qu J."/>
            <person name="Song X.-Z."/>
            <person name="Zhang L."/>
            <person name="Villasana D."/>
            <person name="Johnson A."/>
            <person name="Liu J."/>
            <person name="Liyanage D."/>
            <person name="Lorensuhewa L."/>
            <person name="Robinson T."/>
            <person name="Song A."/>
            <person name="Song B.-B."/>
            <person name="Dinh H."/>
            <person name="Thornton R."/>
            <person name="Coyle M."/>
            <person name="Francisco L."/>
            <person name="Jackson L."/>
            <person name="Javaid M."/>
            <person name="Korchina V."/>
            <person name="Kovar C."/>
            <person name="Mata R."/>
            <person name="Mathew T."/>
            <person name="Ngo R."/>
            <person name="Nguyen L."/>
            <person name="Nguyen N."/>
            <person name="Okwuonu G."/>
            <person name="Ongeri F."/>
            <person name="Pham C."/>
            <person name="Simmons D."/>
            <person name="Wilczek-Boney K."/>
            <person name="Hale W."/>
            <person name="Jakkamsetti A."/>
            <person name="Pham P."/>
            <person name="Ruth R."/>
            <person name="San Lucas F."/>
            <person name="Warren J."/>
            <person name="Zhang J."/>
            <person name="Zhao Z."/>
            <person name="Zhou C."/>
            <person name="Zhu D."/>
            <person name="Lee S."/>
            <person name="Bess C."/>
            <person name="Blankenburg K."/>
            <person name="Forbes L."/>
            <person name="Fu Q."/>
            <person name="Gubbala S."/>
            <person name="Hirani K."/>
            <person name="Jayaseelan J.C."/>
            <person name="Lara F."/>
            <person name="Munidasa M."/>
            <person name="Palculict T."/>
            <person name="Patil S."/>
            <person name="Pu L.-L."/>
            <person name="Saada N."/>
            <person name="Tang L."/>
            <person name="Weissenberger G."/>
            <person name="Zhu Y."/>
            <person name="Hemphill L."/>
            <person name="Shang Y."/>
            <person name="Youmans B."/>
            <person name="Ayvaz T."/>
            <person name="Ross M."/>
            <person name="Santibanez J."/>
            <person name="Aqrawi P."/>
            <person name="Gross S."/>
            <person name="Joshi V."/>
            <person name="Fowler G."/>
            <person name="Nazareth L."/>
            <person name="Reid J."/>
            <person name="Worley K."/>
            <person name="Petrosino J."/>
            <person name="Highlander S."/>
            <person name="Gibbs R."/>
        </authorList>
    </citation>
    <scope>NUCLEOTIDE SEQUENCE [LARGE SCALE GENOMIC DNA]</scope>
    <source>
        <strain evidence="2 3">MN8</strain>
    </source>
</reference>
<dbReference type="EMBL" id="ACJA02000004">
    <property type="protein sequence ID" value="EFH95000.1"/>
    <property type="molecule type" value="Genomic_DNA"/>
</dbReference>
<dbReference type="HOGENOM" id="CLU_191563_0_0_9"/>
<feature type="transmembrane region" description="Helical" evidence="1">
    <location>
        <begin position="5"/>
        <end position="23"/>
    </location>
</feature>
<evidence type="ECO:0000256" key="1">
    <source>
        <dbReference type="SAM" id="Phobius"/>
    </source>
</evidence>
<dbReference type="AlphaFoldDB" id="A0A0E1X8T5"/>
<dbReference type="Proteomes" id="UP000003455">
    <property type="component" value="Chromosome"/>
</dbReference>
<evidence type="ECO:0000313" key="3">
    <source>
        <dbReference type="Proteomes" id="UP000003455"/>
    </source>
</evidence>
<gene>
    <name evidence="2" type="ORF">HMPREF0769_12621</name>
</gene>
<name>A0A0E1X8T5_STAAU</name>